<dbReference type="PANTHER" id="PTHR43861:SF1">
    <property type="entry name" value="TRANS-ACONITATE 2-METHYLTRANSFERASE"/>
    <property type="match status" value="1"/>
</dbReference>
<dbReference type="Proteomes" id="UP000069902">
    <property type="component" value="Chromosome cPNK"/>
</dbReference>
<accession>A0A0U5JCE7</accession>
<dbReference type="Gene3D" id="3.40.50.150">
    <property type="entry name" value="Vaccinia Virus protein VP39"/>
    <property type="match status" value="1"/>
</dbReference>
<dbReference type="Pfam" id="PF08241">
    <property type="entry name" value="Methyltransf_11"/>
    <property type="match status" value="1"/>
</dbReference>
<protein>
    <recommendedName>
        <fullName evidence="1">Methyltransferase type 11 domain-containing protein</fullName>
    </recommendedName>
</protein>
<evidence type="ECO:0000313" key="3">
    <source>
        <dbReference type="Proteomes" id="UP000069902"/>
    </source>
</evidence>
<evidence type="ECO:0000259" key="1">
    <source>
        <dbReference type="Pfam" id="PF08241"/>
    </source>
</evidence>
<dbReference type="EMBL" id="LN879502">
    <property type="protein sequence ID" value="CUI16468.1"/>
    <property type="molecule type" value="Genomic_DNA"/>
</dbReference>
<dbReference type="InterPro" id="IPR029063">
    <property type="entry name" value="SAM-dependent_MTases_sf"/>
</dbReference>
<dbReference type="InParanoid" id="A0A0U5JCE7"/>
<dbReference type="PANTHER" id="PTHR43861">
    <property type="entry name" value="TRANS-ACONITATE 2-METHYLTRANSFERASE-RELATED"/>
    <property type="match status" value="1"/>
</dbReference>
<dbReference type="SUPFAM" id="SSF53335">
    <property type="entry name" value="S-adenosyl-L-methionine-dependent methyltransferases"/>
    <property type="match status" value="1"/>
</dbReference>
<dbReference type="InterPro" id="IPR013216">
    <property type="entry name" value="Methyltransf_11"/>
</dbReference>
<dbReference type="RefSeq" id="WP_059060486.1">
    <property type="nucleotide sequence ID" value="NZ_LN879502.1"/>
</dbReference>
<evidence type="ECO:0000313" key="2">
    <source>
        <dbReference type="EMBL" id="CUI16468.1"/>
    </source>
</evidence>
<feature type="domain" description="Methyltransferase type 11" evidence="1">
    <location>
        <begin position="52"/>
        <end position="145"/>
    </location>
</feature>
<reference evidence="3" key="1">
    <citation type="submission" date="2015-09" db="EMBL/GenBank/DDBJ databases">
        <authorList>
            <person name="Bertelli C."/>
        </authorList>
    </citation>
    <scope>NUCLEOTIDE SEQUENCE [LARGE SCALE GENOMIC DNA]</scope>
    <source>
        <strain evidence="3">KNic</strain>
    </source>
</reference>
<gene>
    <name evidence="2" type="ORF">PNK_0843</name>
</gene>
<dbReference type="AlphaFoldDB" id="A0A0U5JCE7"/>
<organism evidence="2 3">
    <name type="scientific">Candidatus Protochlamydia naegleriophila</name>
    <dbReference type="NCBI Taxonomy" id="389348"/>
    <lineage>
        <taxon>Bacteria</taxon>
        <taxon>Pseudomonadati</taxon>
        <taxon>Chlamydiota</taxon>
        <taxon>Chlamydiia</taxon>
        <taxon>Parachlamydiales</taxon>
        <taxon>Parachlamydiaceae</taxon>
        <taxon>Candidatus Protochlamydia</taxon>
    </lineage>
</organism>
<dbReference type="STRING" id="389348.PNK_0843"/>
<dbReference type="PATRIC" id="fig|389348.3.peg.923"/>
<dbReference type="CDD" id="cd02440">
    <property type="entry name" value="AdoMet_MTases"/>
    <property type="match status" value="1"/>
</dbReference>
<keyword evidence="3" id="KW-1185">Reference proteome</keyword>
<name>A0A0U5JCE7_9BACT</name>
<dbReference type="KEGG" id="pnl:PNK_0843"/>
<dbReference type="GO" id="GO:0008757">
    <property type="term" value="F:S-adenosylmethionine-dependent methyltransferase activity"/>
    <property type="evidence" value="ECO:0007669"/>
    <property type="project" value="InterPro"/>
</dbReference>
<proteinExistence type="predicted"/>
<sequence>MAKQPTTSWNSVGRWYDDAVGEQGHYYHQNIIIPNIVKMLNFSDKEKAAALLDLACGQGVLSRHLPPHVSYTGIDIAPQLITSARQYNRNPNHQFMQGDATYPLPTKKTDFTHATIILALQNIEAPLKVFQNAARHLQPNAPFIIVLNHPCFRIPRQSSWKVDQENKVQYRRIDRYMSDMKIPIQMHPGKGKESQQTWSFHHPLSSYTHWLYETGFTVDLIEEWCSNKISEGKAAKMENRSREEIPLFMALLARKKG</sequence>